<organism evidence="3 4">
    <name type="scientific">Pacificibacter maritimus</name>
    <dbReference type="NCBI Taxonomy" id="762213"/>
    <lineage>
        <taxon>Bacteria</taxon>
        <taxon>Pseudomonadati</taxon>
        <taxon>Pseudomonadota</taxon>
        <taxon>Alphaproteobacteria</taxon>
        <taxon>Rhodobacterales</taxon>
        <taxon>Roseobacteraceae</taxon>
        <taxon>Pacificibacter</taxon>
    </lineage>
</organism>
<dbReference type="Proteomes" id="UP000269689">
    <property type="component" value="Unassembled WGS sequence"/>
</dbReference>
<evidence type="ECO:0000313" key="3">
    <source>
        <dbReference type="EMBL" id="RPE71129.1"/>
    </source>
</evidence>
<sequence length="285" mass="31816">MSELPEPAAMTAKQNLRNLFQIISMWILIGLAAAASVATILSAFNVIPWMPLGPDSAPDSALWLQITGTAVLVGLCAFLPSVYQIQRLERSHRDFKISMKDIATAYRMSHAADREGVFALSTEFEDVRARLEHARKHPDLGHLEPEILELAAQMSHMTRDLALVYSKDKVTRARDFLRQRQQELDTFNENLSLALTVTQELQRWQRDVEASELEANRQMDRLEKDLKEILPQLGYELDDEQGELPLSAPTDNEGKVIALSPSASGKSSPAADLGDLRTTGLDRPN</sequence>
<feature type="transmembrane region" description="Helical" evidence="2">
    <location>
        <begin position="62"/>
        <end position="83"/>
    </location>
</feature>
<reference evidence="3 4" key="1">
    <citation type="submission" date="2018-11" db="EMBL/GenBank/DDBJ databases">
        <title>Genomic Encyclopedia of Type Strains, Phase IV (KMG-IV): sequencing the most valuable type-strain genomes for metagenomic binning, comparative biology and taxonomic classification.</title>
        <authorList>
            <person name="Goeker M."/>
        </authorList>
    </citation>
    <scope>NUCLEOTIDE SEQUENCE [LARGE SCALE GENOMIC DNA]</scope>
    <source>
        <strain evidence="3 4">DSM 104731</strain>
    </source>
</reference>
<keyword evidence="2" id="KW-0812">Transmembrane</keyword>
<proteinExistence type="predicted"/>
<name>A0A3N4UUG8_9RHOB</name>
<dbReference type="AlphaFoldDB" id="A0A3N4UUG8"/>
<dbReference type="RefSeq" id="WP_123791375.1">
    <property type="nucleotide sequence ID" value="NZ_RKQK01000001.1"/>
</dbReference>
<feature type="compositionally biased region" description="Low complexity" evidence="1">
    <location>
        <begin position="258"/>
        <end position="271"/>
    </location>
</feature>
<dbReference type="OrthoDB" id="7863443at2"/>
<comment type="caution">
    <text evidence="3">The sequence shown here is derived from an EMBL/GenBank/DDBJ whole genome shotgun (WGS) entry which is preliminary data.</text>
</comment>
<evidence type="ECO:0000313" key="4">
    <source>
        <dbReference type="Proteomes" id="UP000269689"/>
    </source>
</evidence>
<keyword evidence="2" id="KW-1133">Transmembrane helix</keyword>
<keyword evidence="4" id="KW-1185">Reference proteome</keyword>
<feature type="transmembrane region" description="Helical" evidence="2">
    <location>
        <begin position="23"/>
        <end position="50"/>
    </location>
</feature>
<evidence type="ECO:0008006" key="5">
    <source>
        <dbReference type="Google" id="ProtNLM"/>
    </source>
</evidence>
<dbReference type="EMBL" id="RKQK01000001">
    <property type="protein sequence ID" value="RPE71129.1"/>
    <property type="molecule type" value="Genomic_DNA"/>
</dbReference>
<accession>A0A3N4UUG8</accession>
<protein>
    <recommendedName>
        <fullName evidence="5">DNA repair protein</fullName>
    </recommendedName>
</protein>
<keyword evidence="2" id="KW-0472">Membrane</keyword>
<gene>
    <name evidence="3" type="ORF">EDD53_0242</name>
</gene>
<feature type="region of interest" description="Disordered" evidence="1">
    <location>
        <begin position="238"/>
        <end position="285"/>
    </location>
</feature>
<evidence type="ECO:0000256" key="1">
    <source>
        <dbReference type="SAM" id="MobiDB-lite"/>
    </source>
</evidence>
<evidence type="ECO:0000256" key="2">
    <source>
        <dbReference type="SAM" id="Phobius"/>
    </source>
</evidence>